<sequence>MQGSASKQIFIATTARFLSTFGSGLLSFAIGLYVLSASKSALWFAITQILPPLIALLFSRKIGTLIDHTRHKPILIISQSTNVIIASLYLLLFINSASHRVILFGSLTVILLNAITNTFTQTTYQASVIQMVGNHDVQRLNSLEQSGNSIAQILAPTIGATLFAVSGITFVLAFRVILSIGVIIFLVLLSFSREQGTNTNNPETNDGKINLATILHSPLVAYSVLASVAINLVVALVSTGLPLLMMHTLSFSSQQYGYVETASGFGTFIAGLVLAKTHNFAKPIATSAKAMVLLGSMVAVFGTVSLLSLQSTISFTTFIVVATIYGFSLSLMEIPMSTYMQTNIPINIQGQVFSFMFGASQTAMPLGVIIATMLAQQLGAGLLIAGVLIIIYIATVYLQIGRKIVTA</sequence>
<evidence type="ECO:0000313" key="7">
    <source>
        <dbReference type="EMBL" id="KRL87545.1"/>
    </source>
</evidence>
<dbReference type="PATRIC" id="fig|1423783.4.peg.2355"/>
<evidence type="ECO:0000256" key="3">
    <source>
        <dbReference type="ARBA" id="ARBA00022692"/>
    </source>
</evidence>
<protein>
    <submittedName>
        <fullName evidence="7">Permease, major facilitator superfamily</fullName>
    </submittedName>
</protein>
<feature type="transmembrane region" description="Helical" evidence="6">
    <location>
        <begin position="313"/>
        <end position="331"/>
    </location>
</feature>
<dbReference type="GO" id="GO:0005886">
    <property type="term" value="C:plasma membrane"/>
    <property type="evidence" value="ECO:0007669"/>
    <property type="project" value="UniProtKB-SubCell"/>
</dbReference>
<dbReference type="Proteomes" id="UP000051922">
    <property type="component" value="Unassembled WGS sequence"/>
</dbReference>
<dbReference type="InterPro" id="IPR036259">
    <property type="entry name" value="MFS_trans_sf"/>
</dbReference>
<feature type="transmembrane region" description="Helical" evidence="6">
    <location>
        <begin position="74"/>
        <end position="95"/>
    </location>
</feature>
<dbReference type="PANTHER" id="PTHR23513:SF6">
    <property type="entry name" value="MAJOR FACILITATOR SUPERFAMILY ASSOCIATED DOMAIN-CONTAINING PROTEIN"/>
    <property type="match status" value="1"/>
</dbReference>
<feature type="transmembrane region" description="Helical" evidence="6">
    <location>
        <begin position="287"/>
        <end position="307"/>
    </location>
</feature>
<dbReference type="Gene3D" id="1.20.1250.20">
    <property type="entry name" value="MFS general substrate transporter like domains"/>
    <property type="match status" value="1"/>
</dbReference>
<evidence type="ECO:0000313" key="8">
    <source>
        <dbReference type="Proteomes" id="UP000051922"/>
    </source>
</evidence>
<keyword evidence="5 6" id="KW-0472">Membrane</keyword>
<keyword evidence="3 6" id="KW-0812">Transmembrane</keyword>
<comment type="caution">
    <text evidence="7">The sequence shown here is derived from an EMBL/GenBank/DDBJ whole genome shotgun (WGS) entry which is preliminary data.</text>
</comment>
<dbReference type="OrthoDB" id="9775268at2"/>
<proteinExistence type="predicted"/>
<name>A0A0R1U2J2_9LACO</name>
<feature type="transmembrane region" description="Helical" evidence="6">
    <location>
        <begin position="352"/>
        <end position="374"/>
    </location>
</feature>
<reference evidence="7 8" key="1">
    <citation type="journal article" date="2015" name="Genome Announc.">
        <title>Expanding the biotechnology potential of lactobacilli through comparative genomics of 213 strains and associated genera.</title>
        <authorList>
            <person name="Sun Z."/>
            <person name="Harris H.M."/>
            <person name="McCann A."/>
            <person name="Guo C."/>
            <person name="Argimon S."/>
            <person name="Zhang W."/>
            <person name="Yang X."/>
            <person name="Jeffery I.B."/>
            <person name="Cooney J.C."/>
            <person name="Kagawa T.F."/>
            <person name="Liu W."/>
            <person name="Song Y."/>
            <person name="Salvetti E."/>
            <person name="Wrobel A."/>
            <person name="Rasinkangas P."/>
            <person name="Parkhill J."/>
            <person name="Rea M.C."/>
            <person name="O'Sullivan O."/>
            <person name="Ritari J."/>
            <person name="Douillard F.P."/>
            <person name="Paul Ross R."/>
            <person name="Yang R."/>
            <person name="Briner A.E."/>
            <person name="Felis G.E."/>
            <person name="de Vos W.M."/>
            <person name="Barrangou R."/>
            <person name="Klaenhammer T.R."/>
            <person name="Caufield P.W."/>
            <person name="Cui Y."/>
            <person name="Zhang H."/>
            <person name="O'Toole P.W."/>
        </authorList>
    </citation>
    <scope>NUCLEOTIDE SEQUENCE [LARGE SCALE GENOMIC DNA]</scope>
    <source>
        <strain evidence="7 8">DSM 15945</strain>
    </source>
</reference>
<feature type="transmembrane region" description="Helical" evidence="6">
    <location>
        <begin position="172"/>
        <end position="191"/>
    </location>
</feature>
<organism evidence="7 8">
    <name type="scientific">Lacticaseibacillus pantheris DSM 15945 = JCM 12539 = NBRC 106106</name>
    <dbReference type="NCBI Taxonomy" id="1423783"/>
    <lineage>
        <taxon>Bacteria</taxon>
        <taxon>Bacillati</taxon>
        <taxon>Bacillota</taxon>
        <taxon>Bacilli</taxon>
        <taxon>Lactobacillales</taxon>
        <taxon>Lactobacillaceae</taxon>
        <taxon>Lacticaseibacillus</taxon>
    </lineage>
</organism>
<feature type="transmembrane region" description="Helical" evidence="6">
    <location>
        <begin position="101"/>
        <end position="120"/>
    </location>
</feature>
<dbReference type="STRING" id="1423783.FC50_GL002303"/>
<dbReference type="RefSeq" id="WP_054648351.1">
    <property type="nucleotide sequence ID" value="NZ_AZFJ01000019.1"/>
</dbReference>
<dbReference type="PANTHER" id="PTHR23513">
    <property type="entry name" value="INTEGRAL MEMBRANE EFFLUX PROTEIN-RELATED"/>
    <property type="match status" value="1"/>
</dbReference>
<keyword evidence="2" id="KW-1003">Cell membrane</keyword>
<comment type="subcellular location">
    <subcellularLocation>
        <location evidence="1">Cell membrane</location>
        <topology evidence="1">Multi-pass membrane protein</topology>
    </subcellularLocation>
</comment>
<evidence type="ECO:0000256" key="1">
    <source>
        <dbReference type="ARBA" id="ARBA00004651"/>
    </source>
</evidence>
<dbReference type="Pfam" id="PF07690">
    <property type="entry name" value="MFS_1"/>
    <property type="match status" value="1"/>
</dbReference>
<keyword evidence="8" id="KW-1185">Reference proteome</keyword>
<dbReference type="CDD" id="cd06173">
    <property type="entry name" value="MFS_MefA_like"/>
    <property type="match status" value="1"/>
</dbReference>
<evidence type="ECO:0000256" key="2">
    <source>
        <dbReference type="ARBA" id="ARBA00022475"/>
    </source>
</evidence>
<accession>A0A0R1U2J2</accession>
<feature type="transmembrane region" description="Helical" evidence="6">
    <location>
        <begin position="256"/>
        <end position="275"/>
    </location>
</feature>
<dbReference type="AlphaFoldDB" id="A0A0R1U2J2"/>
<dbReference type="InterPro" id="IPR011701">
    <property type="entry name" value="MFS"/>
</dbReference>
<feature type="transmembrane region" description="Helical" evidence="6">
    <location>
        <begin position="9"/>
        <end position="35"/>
    </location>
</feature>
<feature type="transmembrane region" description="Helical" evidence="6">
    <location>
        <begin position="380"/>
        <end position="400"/>
    </location>
</feature>
<feature type="transmembrane region" description="Helical" evidence="6">
    <location>
        <begin position="219"/>
        <end position="244"/>
    </location>
</feature>
<keyword evidence="4 6" id="KW-1133">Transmembrane helix</keyword>
<dbReference type="EMBL" id="AZFJ01000019">
    <property type="protein sequence ID" value="KRL87545.1"/>
    <property type="molecule type" value="Genomic_DNA"/>
</dbReference>
<evidence type="ECO:0000256" key="5">
    <source>
        <dbReference type="ARBA" id="ARBA00023136"/>
    </source>
</evidence>
<feature type="transmembrane region" description="Helical" evidence="6">
    <location>
        <begin position="41"/>
        <end position="62"/>
    </location>
</feature>
<evidence type="ECO:0000256" key="6">
    <source>
        <dbReference type="SAM" id="Phobius"/>
    </source>
</evidence>
<dbReference type="SUPFAM" id="SSF103473">
    <property type="entry name" value="MFS general substrate transporter"/>
    <property type="match status" value="1"/>
</dbReference>
<evidence type="ECO:0000256" key="4">
    <source>
        <dbReference type="ARBA" id="ARBA00022989"/>
    </source>
</evidence>
<gene>
    <name evidence="7" type="ORF">FC50_GL002303</name>
</gene>
<dbReference type="GO" id="GO:0022857">
    <property type="term" value="F:transmembrane transporter activity"/>
    <property type="evidence" value="ECO:0007669"/>
    <property type="project" value="InterPro"/>
</dbReference>